<feature type="transmembrane region" description="Helical" evidence="1">
    <location>
        <begin position="7"/>
        <end position="27"/>
    </location>
</feature>
<sequence>MNSKDKNFAIDVLSIKICIIAANWMIYHSLMPIPTNNTQYFHYNLTCITEPKFICQIIPNVLLLLYTYCWQLALLEAAGLEENHLVGVVGNLE</sequence>
<proteinExistence type="predicted"/>
<evidence type="ECO:0000313" key="3">
    <source>
        <dbReference type="Proteomes" id="UP000230069"/>
    </source>
</evidence>
<keyword evidence="1" id="KW-0472">Membrane</keyword>
<dbReference type="AlphaFoldDB" id="A0A2G5EE10"/>
<keyword evidence="1" id="KW-1133">Transmembrane helix</keyword>
<keyword evidence="1" id="KW-0812">Transmembrane</keyword>
<evidence type="ECO:0000256" key="1">
    <source>
        <dbReference type="SAM" id="Phobius"/>
    </source>
</evidence>
<dbReference type="EMBL" id="KZ305026">
    <property type="protein sequence ID" value="PIA53999.1"/>
    <property type="molecule type" value="Genomic_DNA"/>
</dbReference>
<dbReference type="InParanoid" id="A0A2G5EE10"/>
<keyword evidence="3" id="KW-1185">Reference proteome</keyword>
<dbReference type="Proteomes" id="UP000230069">
    <property type="component" value="Unassembled WGS sequence"/>
</dbReference>
<gene>
    <name evidence="2" type="ORF">AQUCO_00900519v1</name>
</gene>
<organism evidence="2 3">
    <name type="scientific">Aquilegia coerulea</name>
    <name type="common">Rocky mountain columbine</name>
    <dbReference type="NCBI Taxonomy" id="218851"/>
    <lineage>
        <taxon>Eukaryota</taxon>
        <taxon>Viridiplantae</taxon>
        <taxon>Streptophyta</taxon>
        <taxon>Embryophyta</taxon>
        <taxon>Tracheophyta</taxon>
        <taxon>Spermatophyta</taxon>
        <taxon>Magnoliopsida</taxon>
        <taxon>Ranunculales</taxon>
        <taxon>Ranunculaceae</taxon>
        <taxon>Thalictroideae</taxon>
        <taxon>Aquilegia</taxon>
    </lineage>
</organism>
<name>A0A2G5EE10_AQUCA</name>
<protein>
    <submittedName>
        <fullName evidence="2">Uncharacterized protein</fullName>
    </submittedName>
</protein>
<accession>A0A2G5EE10</accession>
<reference evidence="2 3" key="1">
    <citation type="submission" date="2017-09" db="EMBL/GenBank/DDBJ databases">
        <title>WGS assembly of Aquilegia coerulea Goldsmith.</title>
        <authorList>
            <person name="Hodges S."/>
            <person name="Kramer E."/>
            <person name="Nordborg M."/>
            <person name="Tomkins J."/>
            <person name="Borevitz J."/>
            <person name="Derieg N."/>
            <person name="Yan J."/>
            <person name="Mihaltcheva S."/>
            <person name="Hayes R.D."/>
            <person name="Rokhsar D."/>
        </authorList>
    </citation>
    <scope>NUCLEOTIDE SEQUENCE [LARGE SCALE GENOMIC DNA]</scope>
    <source>
        <strain evidence="3">cv. Goldsmith</strain>
    </source>
</reference>
<evidence type="ECO:0000313" key="2">
    <source>
        <dbReference type="EMBL" id="PIA53999.1"/>
    </source>
</evidence>